<proteinExistence type="predicted"/>
<dbReference type="AlphaFoldDB" id="A0A4U5QQC6"/>
<organism evidence="1">
    <name type="scientific">Populus alba</name>
    <name type="common">White poplar</name>
    <dbReference type="NCBI Taxonomy" id="43335"/>
    <lineage>
        <taxon>Eukaryota</taxon>
        <taxon>Viridiplantae</taxon>
        <taxon>Streptophyta</taxon>
        <taxon>Embryophyta</taxon>
        <taxon>Tracheophyta</taxon>
        <taxon>Spermatophyta</taxon>
        <taxon>Magnoliopsida</taxon>
        <taxon>eudicotyledons</taxon>
        <taxon>Gunneridae</taxon>
        <taxon>Pentapetalae</taxon>
        <taxon>rosids</taxon>
        <taxon>fabids</taxon>
        <taxon>Malpighiales</taxon>
        <taxon>Salicaceae</taxon>
        <taxon>Saliceae</taxon>
        <taxon>Populus</taxon>
    </lineage>
</organism>
<accession>A0A4U5QQC6</accession>
<protein>
    <submittedName>
        <fullName evidence="1">Uncharacterized protein</fullName>
    </submittedName>
</protein>
<reference evidence="1" key="1">
    <citation type="submission" date="2018-10" db="EMBL/GenBank/DDBJ databases">
        <title>Population genomic analysis revealed the cold adaptation of white poplar.</title>
        <authorList>
            <person name="Liu Y.-J."/>
        </authorList>
    </citation>
    <scope>NUCLEOTIDE SEQUENCE [LARGE SCALE GENOMIC DNA]</scope>
    <source>
        <strain evidence="1">PAL-ZL1</strain>
    </source>
</reference>
<gene>
    <name evidence="1" type="ORF">D5086_0000054460</name>
</gene>
<evidence type="ECO:0000313" key="1">
    <source>
        <dbReference type="EMBL" id="TKS13133.1"/>
    </source>
</evidence>
<comment type="caution">
    <text evidence="1">The sequence shown here is derived from an EMBL/GenBank/DDBJ whole genome shotgun (WGS) entry which is preliminary data.</text>
</comment>
<name>A0A4U5QQC6_POPAL</name>
<dbReference type="EMBL" id="RCHU01000138">
    <property type="protein sequence ID" value="TKS13133.1"/>
    <property type="molecule type" value="Genomic_DNA"/>
</dbReference>
<sequence length="114" mass="13228">MASIFWQKWQQRERTHAIITIHKWLEKEEVEASAVLKDDDAHCCWWSEAALFDEEQVASLLKTSTAADEDSSCFKWPKTQEGKATGIETQLLEYWSSRLAAQKKSYCWCRAALL</sequence>